<proteinExistence type="inferred from homology"/>
<feature type="compositionally biased region" description="Basic and acidic residues" evidence="2">
    <location>
        <begin position="16"/>
        <end position="26"/>
    </location>
</feature>
<feature type="region of interest" description="Disordered" evidence="2">
    <location>
        <begin position="1"/>
        <end position="67"/>
    </location>
</feature>
<dbReference type="InterPro" id="IPR005064">
    <property type="entry name" value="BUG"/>
</dbReference>
<evidence type="ECO:0000313" key="4">
    <source>
        <dbReference type="Proteomes" id="UP000249130"/>
    </source>
</evidence>
<accession>A0A327L2H0</accession>
<dbReference type="Proteomes" id="UP000249130">
    <property type="component" value="Unassembled WGS sequence"/>
</dbReference>
<dbReference type="Pfam" id="PF03401">
    <property type="entry name" value="TctC"/>
    <property type="match status" value="1"/>
</dbReference>
<name>A0A327L2H0_9BRAD</name>
<dbReference type="Gene3D" id="3.40.190.10">
    <property type="entry name" value="Periplasmic binding protein-like II"/>
    <property type="match status" value="1"/>
</dbReference>
<evidence type="ECO:0008006" key="5">
    <source>
        <dbReference type="Google" id="ProtNLM"/>
    </source>
</evidence>
<dbReference type="AlphaFoldDB" id="A0A327L2H0"/>
<organism evidence="3 4">
    <name type="scientific">Rhodoplanes roseus</name>
    <dbReference type="NCBI Taxonomy" id="29409"/>
    <lineage>
        <taxon>Bacteria</taxon>
        <taxon>Pseudomonadati</taxon>
        <taxon>Pseudomonadota</taxon>
        <taxon>Alphaproteobacteria</taxon>
        <taxon>Hyphomicrobiales</taxon>
        <taxon>Nitrobacteraceae</taxon>
        <taxon>Rhodoplanes</taxon>
    </lineage>
</organism>
<protein>
    <recommendedName>
        <fullName evidence="5">ABC transporter substrate-binding protein</fullName>
    </recommendedName>
</protein>
<feature type="compositionally biased region" description="Basic and acidic residues" evidence="2">
    <location>
        <begin position="34"/>
        <end position="49"/>
    </location>
</feature>
<dbReference type="Gene3D" id="3.40.190.150">
    <property type="entry name" value="Bordetella uptake gene, domain 1"/>
    <property type="match status" value="1"/>
</dbReference>
<reference evidence="3 4" key="1">
    <citation type="submission" date="2017-07" db="EMBL/GenBank/DDBJ databases">
        <title>Draft Genome Sequences of Select Purple Nonsulfur Bacteria.</title>
        <authorList>
            <person name="Lasarre B."/>
            <person name="Mckinlay J.B."/>
        </authorList>
    </citation>
    <scope>NUCLEOTIDE SEQUENCE [LARGE SCALE GENOMIC DNA]</scope>
    <source>
        <strain evidence="3 4">DSM 5909</strain>
    </source>
</reference>
<dbReference type="SUPFAM" id="SSF53850">
    <property type="entry name" value="Periplasmic binding protein-like II"/>
    <property type="match status" value="1"/>
</dbReference>
<comment type="similarity">
    <text evidence="1">Belongs to the UPF0065 (bug) family.</text>
</comment>
<dbReference type="PANTHER" id="PTHR42928:SF5">
    <property type="entry name" value="BLR1237 PROTEIN"/>
    <property type="match status" value="1"/>
</dbReference>
<evidence type="ECO:0000256" key="1">
    <source>
        <dbReference type="ARBA" id="ARBA00006987"/>
    </source>
</evidence>
<comment type="caution">
    <text evidence="3">The sequence shown here is derived from an EMBL/GenBank/DDBJ whole genome shotgun (WGS) entry which is preliminary data.</text>
</comment>
<dbReference type="EMBL" id="NPEX01000023">
    <property type="protein sequence ID" value="RAI45139.1"/>
    <property type="molecule type" value="Genomic_DNA"/>
</dbReference>
<feature type="compositionally biased region" description="Basic residues" evidence="2">
    <location>
        <begin position="1"/>
        <end position="15"/>
    </location>
</feature>
<keyword evidence="4" id="KW-1185">Reference proteome</keyword>
<dbReference type="InterPro" id="IPR042100">
    <property type="entry name" value="Bug_dom1"/>
</dbReference>
<dbReference type="CDD" id="cd13578">
    <property type="entry name" value="PBP2_Bug27"/>
    <property type="match status" value="1"/>
</dbReference>
<gene>
    <name evidence="3" type="ORF">CH341_05435</name>
</gene>
<dbReference type="PANTHER" id="PTHR42928">
    <property type="entry name" value="TRICARBOXYLATE-BINDING PROTEIN"/>
    <property type="match status" value="1"/>
</dbReference>
<dbReference type="OrthoDB" id="9780943at2"/>
<evidence type="ECO:0000256" key="2">
    <source>
        <dbReference type="SAM" id="MobiDB-lite"/>
    </source>
</evidence>
<evidence type="ECO:0000313" key="3">
    <source>
        <dbReference type="EMBL" id="RAI45139.1"/>
    </source>
</evidence>
<sequence length="418" mass="43286">MAIRLAGRHRRRPRRNAPDLRGRRSGEPVPTRSGRLEGARVPAEARGDRGSAVMPSGSSPAGTGGDLNVTTRPTVAIGGAAPTLLPSGASTMICVRCTALLLAGAALLAALVAPLRADAEEWPSRPVRVIVPFGPGSTPDLIARIVAEALQQRFGQPFLVENKAGAGGNLGTDAVAKAEPDGYSVGVSIAGPLAINALLQPKMPYEWSRDFAFVTTLATQPCALAVNNALGVSSVAELLDKLRRDPGKYNYASIGNGSLSHLAMEAIAMASGTKIVHIAYASSPQAATAIIRGDVQMGCLPAIAATSQAEAGNLKVIAVSTPQRSALIPGVPTLKESGVDVEAEAWNGLIAPARTPAAVLDRIGPAVREVLSQPAVREKLATQVMEPIPSTPEAFRARVEAEVARWRPVIAAAGIKPN</sequence>